<reference evidence="3 4" key="1">
    <citation type="journal article" date="2014" name="PLoS Genet.">
        <title>Phylogenetically driven sequencing of extremely halophilic archaea reveals strategies for static and dynamic osmo-response.</title>
        <authorList>
            <person name="Becker E.A."/>
            <person name="Seitzer P.M."/>
            <person name="Tritt A."/>
            <person name="Larsen D."/>
            <person name="Krusor M."/>
            <person name="Yao A.I."/>
            <person name="Wu D."/>
            <person name="Madern D."/>
            <person name="Eisen J.A."/>
            <person name="Darling A.E."/>
            <person name="Facciotti M.T."/>
        </authorList>
    </citation>
    <scope>NUCLEOTIDE SEQUENCE [LARGE SCALE GENOMIC DNA]</scope>
    <source>
        <strain evidence="4">DSM 18310 / JCM 13924 / TL6</strain>
    </source>
</reference>
<organism evidence="3 4">
    <name type="scientific">Haloferax prahovense (strain DSM 18310 / JCM 13924 / TL6)</name>
    <dbReference type="NCBI Taxonomy" id="1227461"/>
    <lineage>
        <taxon>Archaea</taxon>
        <taxon>Methanobacteriati</taxon>
        <taxon>Methanobacteriota</taxon>
        <taxon>Stenosarchaea group</taxon>
        <taxon>Halobacteria</taxon>
        <taxon>Halobacteriales</taxon>
        <taxon>Haloferacaceae</taxon>
        <taxon>Haloferax</taxon>
    </lineage>
</organism>
<keyword evidence="2" id="KW-1133">Transmembrane helix</keyword>
<dbReference type="AlphaFoldDB" id="M0G193"/>
<dbReference type="NCBIfam" id="NF038145">
    <property type="entry name" value="Hvo_1808_fam"/>
    <property type="match status" value="1"/>
</dbReference>
<name>M0G193_HALPT</name>
<comment type="caution">
    <text evidence="3">The sequence shown here is derived from an EMBL/GenBank/DDBJ whole genome shotgun (WGS) entry which is preliminary data.</text>
</comment>
<evidence type="ECO:0000256" key="2">
    <source>
        <dbReference type="SAM" id="Phobius"/>
    </source>
</evidence>
<evidence type="ECO:0000256" key="1">
    <source>
        <dbReference type="SAM" id="MobiDB-lite"/>
    </source>
</evidence>
<proteinExistence type="predicted"/>
<keyword evidence="4" id="KW-1185">Reference proteome</keyword>
<dbReference type="PATRIC" id="fig|1227461.3.peg.3432"/>
<feature type="region of interest" description="Disordered" evidence="1">
    <location>
        <begin position="55"/>
        <end position="77"/>
    </location>
</feature>
<dbReference type="EMBL" id="AOLG01000054">
    <property type="protein sequence ID" value="ELZ65312.1"/>
    <property type="molecule type" value="Genomic_DNA"/>
</dbReference>
<evidence type="ECO:0000313" key="3">
    <source>
        <dbReference type="EMBL" id="ELZ65312.1"/>
    </source>
</evidence>
<dbReference type="Proteomes" id="UP000011559">
    <property type="component" value="Unassembled WGS sequence"/>
</dbReference>
<feature type="compositionally biased region" description="Basic and acidic residues" evidence="1">
    <location>
        <begin position="67"/>
        <end position="77"/>
    </location>
</feature>
<accession>M0G193</accession>
<gene>
    <name evidence="3" type="ORF">C457_17472</name>
</gene>
<dbReference type="InterPro" id="IPR047792">
    <property type="entry name" value="Hvo_1808-like"/>
</dbReference>
<keyword evidence="3" id="KW-0449">Lipoprotein</keyword>
<sequence length="511" mass="55525">MRRDDQNSTRRPDSTLEPDKVLHSGVQGYDMRTTGLRAVFAALLLVLAGCAAPTAAPGGDAPPATPDPDRDGFADPDRDVLGWEDGYWYDEAIDVDQSDGLNESEMEAYVARGMARVEHIRQLEFDERVPVDVISRADYRSGNAGGSGSADSEFNRWNDQVWEALFITGESTGSASAISETTGSSVLGFYSPSDDEIKIVTDSTDEPTIDNATLIHELVHALQDQHFDLTDARFRGETQDGDLAIDGIVEGDAKYVERQYVEQCDAGAWDCVVTPAAGGSGGGSGGGGPNLGILLTIYQPYSDGPVYVHDLYEQGGWEAVNDALRNPPASTEQTIHVTDESPRPISFADEGTNGWTTFPEQGVEGSDTVGEASMFSMFWYQARTSGAQTVRVQSILDTNSRYDTYNYDAAPSNGWANDRLFPYRNEAGAETEYGYVWVTEWDTDGDAQEFHDAYLNILSANDASQRDDGIYVIEDGSFNDAFRVVRTGDRVVIVNGPAPADVDEIRPGLAS</sequence>
<feature type="region of interest" description="Disordered" evidence="1">
    <location>
        <begin position="1"/>
        <end position="21"/>
    </location>
</feature>
<protein>
    <submittedName>
        <fullName evidence="3">Lipoprotein</fullName>
    </submittedName>
</protein>
<evidence type="ECO:0000313" key="4">
    <source>
        <dbReference type="Proteomes" id="UP000011559"/>
    </source>
</evidence>
<keyword evidence="2" id="KW-0472">Membrane</keyword>
<feature type="transmembrane region" description="Helical" evidence="2">
    <location>
        <begin position="38"/>
        <end position="56"/>
    </location>
</feature>
<keyword evidence="2" id="KW-0812">Transmembrane</keyword>